<name>A0ACC1PN09_9PEZI</name>
<evidence type="ECO:0000313" key="1">
    <source>
        <dbReference type="EMBL" id="KAJ2994487.1"/>
    </source>
</evidence>
<keyword evidence="2" id="KW-1185">Reference proteome</keyword>
<sequence length="620" mass="69907">MKTRTVSQEKSFPTTAGEDAAAARIRFRGQLIRMKPFEQFNILILGQTGAGKSTLINSIINYLLYDTFQDALQADQLSFAVPGSFSFEHEKIANKTIHVKWGSENPTESFSNQGQSATQSCIIYAVNINGRLFRFVDTPGLGDTRGIDQDHKNVADIMRVLESLNTISSILFVIKNNESRLTASFDFVLTELMMHLHKDTIKNIMFCFTYGRTSFPPFAVGTAAKPLIQLLTEKKLPLKLITDQNAFVIDAEGFLHAAAWQQNHVHMMKDMNTISDSWLISAEKTRLLINVIMALPVHDTGETLGLERNRRLVEGMSMTMVSMTEVMAITKENVNAKIKEITELEKAGKAIDAKQMQYEVVSIVDEKLDYPRTVCKGDGCAVMKADPNITGMATLVFEKSCHEPCSINAPEARFGVRELGECWCFADEGSDCNECRHPFTSHCHISYRQVIKRETKTNEYVKREKEENDMRTTRAEMWKAKFKEDEDQIVSEEKQVRETMAKFSIYLGENSVTAYNDGVVEHLKYLMDNAKAKGHTDQRDKYAAQIAAHKALIAEREKEIAANQDKALTDRDIQKLLGELKELPMYGASFRALLNRKDAQVPYQSAIPVKISKSGSKETQ</sequence>
<evidence type="ECO:0000313" key="2">
    <source>
        <dbReference type="Proteomes" id="UP001143856"/>
    </source>
</evidence>
<dbReference type="Proteomes" id="UP001143856">
    <property type="component" value="Unassembled WGS sequence"/>
</dbReference>
<accession>A0ACC1PN09</accession>
<reference evidence="1" key="1">
    <citation type="submission" date="2022-10" db="EMBL/GenBank/DDBJ databases">
        <title>Genome Sequence of Xylaria curta.</title>
        <authorList>
            <person name="Buettner E."/>
        </authorList>
    </citation>
    <scope>NUCLEOTIDE SEQUENCE</scope>
    <source>
        <strain evidence="1">Babe10</strain>
    </source>
</reference>
<dbReference type="EMBL" id="JAPDGR010000170">
    <property type="protein sequence ID" value="KAJ2994487.1"/>
    <property type="molecule type" value="Genomic_DNA"/>
</dbReference>
<organism evidence="1 2">
    <name type="scientific">Xylaria curta</name>
    <dbReference type="NCBI Taxonomy" id="42375"/>
    <lineage>
        <taxon>Eukaryota</taxon>
        <taxon>Fungi</taxon>
        <taxon>Dikarya</taxon>
        <taxon>Ascomycota</taxon>
        <taxon>Pezizomycotina</taxon>
        <taxon>Sordariomycetes</taxon>
        <taxon>Xylariomycetidae</taxon>
        <taxon>Xylariales</taxon>
        <taxon>Xylariaceae</taxon>
        <taxon>Xylaria</taxon>
    </lineage>
</organism>
<proteinExistence type="predicted"/>
<gene>
    <name evidence="1" type="ORF">NUW58_g1542</name>
</gene>
<protein>
    <submittedName>
        <fullName evidence="1">Uncharacterized protein</fullName>
    </submittedName>
</protein>
<comment type="caution">
    <text evidence="1">The sequence shown here is derived from an EMBL/GenBank/DDBJ whole genome shotgun (WGS) entry which is preliminary data.</text>
</comment>